<evidence type="ECO:0000313" key="1">
    <source>
        <dbReference type="EMBL" id="CAB4007337.1"/>
    </source>
</evidence>
<dbReference type="Proteomes" id="UP001152795">
    <property type="component" value="Unassembled WGS sequence"/>
</dbReference>
<proteinExistence type="predicted"/>
<comment type="caution">
    <text evidence="1">The sequence shown here is derived from an EMBL/GenBank/DDBJ whole genome shotgun (WGS) entry which is preliminary data.</text>
</comment>
<dbReference type="Gene3D" id="1.25.40.10">
    <property type="entry name" value="Tetratricopeptide repeat domain"/>
    <property type="match status" value="1"/>
</dbReference>
<evidence type="ECO:0000313" key="2">
    <source>
        <dbReference type="Proteomes" id="UP001152795"/>
    </source>
</evidence>
<keyword evidence="2" id="KW-1185">Reference proteome</keyword>
<reference evidence="1" key="1">
    <citation type="submission" date="2020-04" db="EMBL/GenBank/DDBJ databases">
        <authorList>
            <person name="Alioto T."/>
            <person name="Alioto T."/>
            <person name="Gomez Garrido J."/>
        </authorList>
    </citation>
    <scope>NUCLEOTIDE SEQUENCE</scope>
    <source>
        <strain evidence="1">A484AB</strain>
    </source>
</reference>
<protein>
    <submittedName>
        <fullName evidence="1">SMG7 isoform X3</fullName>
    </submittedName>
</protein>
<organism evidence="1 2">
    <name type="scientific">Paramuricea clavata</name>
    <name type="common">Red gorgonian</name>
    <name type="synonym">Violescent sea-whip</name>
    <dbReference type="NCBI Taxonomy" id="317549"/>
    <lineage>
        <taxon>Eukaryota</taxon>
        <taxon>Metazoa</taxon>
        <taxon>Cnidaria</taxon>
        <taxon>Anthozoa</taxon>
        <taxon>Octocorallia</taxon>
        <taxon>Malacalcyonacea</taxon>
        <taxon>Plexauridae</taxon>
        <taxon>Paramuricea</taxon>
    </lineage>
</organism>
<gene>
    <name evidence="1" type="ORF">PACLA_8A088589</name>
</gene>
<dbReference type="OrthoDB" id="69928at2759"/>
<sequence length="67" mass="7559">MAPVVFNSSQVFREAEVLKSTITATRKDDFSVGGELWSSCQSLRDLYKSILLSDLSYALEKKVEQEL</sequence>
<name>A0A7D9EFT0_PARCT</name>
<feature type="non-terminal residue" evidence="1">
    <location>
        <position position="67"/>
    </location>
</feature>
<dbReference type="AlphaFoldDB" id="A0A7D9EFT0"/>
<accession>A0A7D9EFT0</accession>
<dbReference type="EMBL" id="CACRXK020005768">
    <property type="protein sequence ID" value="CAB4007337.1"/>
    <property type="molecule type" value="Genomic_DNA"/>
</dbReference>
<dbReference type="InterPro" id="IPR011990">
    <property type="entry name" value="TPR-like_helical_dom_sf"/>
</dbReference>